<comment type="similarity">
    <text evidence="2">Belongs to the CD36 family.</text>
</comment>
<dbReference type="PANTHER" id="PTHR11923">
    <property type="entry name" value="SCAVENGER RECEPTOR CLASS B TYPE-1 SR-B1"/>
    <property type="match status" value="1"/>
</dbReference>
<evidence type="ECO:0000256" key="7">
    <source>
        <dbReference type="SAM" id="MobiDB-lite"/>
    </source>
</evidence>
<keyword evidence="5 8" id="KW-0472">Membrane</keyword>
<evidence type="ECO:0000313" key="9">
    <source>
        <dbReference type="EMBL" id="CAI2376145.1"/>
    </source>
</evidence>
<keyword evidence="3 8" id="KW-0812">Transmembrane</keyword>
<feature type="compositionally biased region" description="Polar residues" evidence="7">
    <location>
        <begin position="1085"/>
        <end position="1094"/>
    </location>
</feature>
<evidence type="ECO:0000256" key="8">
    <source>
        <dbReference type="SAM" id="Phobius"/>
    </source>
</evidence>
<protein>
    <submittedName>
        <fullName evidence="9">Uncharacterized protein</fullName>
    </submittedName>
</protein>
<dbReference type="GO" id="GO:0005737">
    <property type="term" value="C:cytoplasm"/>
    <property type="evidence" value="ECO:0007669"/>
    <property type="project" value="TreeGrafter"/>
</dbReference>
<evidence type="ECO:0000256" key="2">
    <source>
        <dbReference type="ARBA" id="ARBA00010532"/>
    </source>
</evidence>
<evidence type="ECO:0000313" key="10">
    <source>
        <dbReference type="Proteomes" id="UP001295684"/>
    </source>
</evidence>
<keyword evidence="6" id="KW-0325">Glycoprotein</keyword>
<dbReference type="PANTHER" id="PTHR11923:SF51">
    <property type="entry name" value="LYSOSOME MEMBRANE PROTEIN 2"/>
    <property type="match status" value="1"/>
</dbReference>
<gene>
    <name evidence="9" type="ORF">ECRASSUSDP1_LOCUS17514</name>
</gene>
<evidence type="ECO:0000256" key="1">
    <source>
        <dbReference type="ARBA" id="ARBA00004370"/>
    </source>
</evidence>
<evidence type="ECO:0000256" key="5">
    <source>
        <dbReference type="ARBA" id="ARBA00023136"/>
    </source>
</evidence>
<keyword evidence="4 8" id="KW-1133">Transmembrane helix</keyword>
<dbReference type="Proteomes" id="UP001295684">
    <property type="component" value="Unassembled WGS sequence"/>
</dbReference>
<proteinExistence type="inferred from homology"/>
<evidence type="ECO:0000256" key="3">
    <source>
        <dbReference type="ARBA" id="ARBA00022692"/>
    </source>
</evidence>
<keyword evidence="10" id="KW-1185">Reference proteome</keyword>
<dbReference type="AlphaFoldDB" id="A0AAD2D0T0"/>
<sequence length="1108" mass="128817">MASNRQRRLITKLYIASALLILAGIGVLIGGILGGLSLGNKLERLGRELAVLEHDNIDDWGDIPGRRERELNHQFHVFNITNPREVFYGQQPISQMHGPWTFNEERDTETVEVSRATDVFNETGELFSYDEAVKFYHTRSPQGMSDEMSETFSVYNPDTFTMQYSHRVEDDWLRAIRSLSGMINYTSTQFRDTLILQYMRKHYFPDHYSSKQVFTDTRLVAFVNHPRVPRATIDSLWSDEIFGFSNFENAKFWGDICEQRLRFGKTFIKDYFFLPTDGLASFMELFCRDWNSAAHAVEAAFRMRGIISPEIMFYRQWSNRGATDRIYKRPLSISDVDPLVPGYVDLPGFLEDVFFTNMGIRGQFEDVHFAGSVSLETRLLKLFTQEDLRVSLFNATNMKTLFELSALVNVDNFTGQYEVFRLQPLVDEMNGQVSTKELFVVYSFLRNLIENTFLQSNTPQNSTFDKTMMAFTLTDVIKNEFTRFRANFTSRMIAAGAIRFLQLDDCRTSFVRLFPRERASTFCNIPKFDITTMEGARFWWRLYIGRRPQDIALLESETPATLADFEKYFDDDYSDFTLFTQSMLDGIGMRLLNTICRKEGDLWCSIQEISFHQMMSGIITLNPPPILRGMVAADNFVTFFGLEDTQLISPEFNFLGKFQDFELDPEVDVTYRHVIQGMRDSRLFNPFFILKILNDQCSEVERFCTENFRIWLTFLYRNRGLPPLIRRLTVKEILNGTYSPHLFDIQRKNPQYGGDPTIRTDFNVLPHNGVPETTLRMNVFSGDVNPDRARNLLKFDSEKEYITAERTFYHVDRNPLRTGVKEFEINPWTQEVWFAGGTDGFQFNPDMTRRDDLIFYADYFKAMIKVDFQSVINAFGLKAFIFETPISIYQRITEGEIGGITLDGQNPYHNFHFYDMFNASAVFRSSYFVTEPMFSRLGGANVREISSEIIDRNGDSITGQVHWNDRILCEPWSGLIIRGDTGFQMNFFYDSYTPEEYHQYLMPYVLYNKRLDIDGALARDLFHDITIIDERMRLVFILSMIIGGILASSGGSLLALTIFRNRQRSKILKEIREEESERKRLKMQNRMNGNQSRDTGADTRINGSLLQE</sequence>
<dbReference type="GO" id="GO:0005044">
    <property type="term" value="F:scavenger receptor activity"/>
    <property type="evidence" value="ECO:0007669"/>
    <property type="project" value="TreeGrafter"/>
</dbReference>
<dbReference type="EMBL" id="CAMPGE010017682">
    <property type="protein sequence ID" value="CAI2376145.1"/>
    <property type="molecule type" value="Genomic_DNA"/>
</dbReference>
<dbReference type="InterPro" id="IPR002159">
    <property type="entry name" value="CD36_fam"/>
</dbReference>
<feature type="transmembrane region" description="Helical" evidence="8">
    <location>
        <begin position="1034"/>
        <end position="1059"/>
    </location>
</feature>
<feature type="region of interest" description="Disordered" evidence="7">
    <location>
        <begin position="1078"/>
        <end position="1108"/>
    </location>
</feature>
<dbReference type="Pfam" id="PF01130">
    <property type="entry name" value="CD36"/>
    <property type="match status" value="1"/>
</dbReference>
<evidence type="ECO:0000256" key="6">
    <source>
        <dbReference type="ARBA" id="ARBA00023180"/>
    </source>
</evidence>
<comment type="subcellular location">
    <subcellularLocation>
        <location evidence="1">Membrane</location>
    </subcellularLocation>
</comment>
<comment type="caution">
    <text evidence="9">The sequence shown here is derived from an EMBL/GenBank/DDBJ whole genome shotgun (WGS) entry which is preliminary data.</text>
</comment>
<evidence type="ECO:0000256" key="4">
    <source>
        <dbReference type="ARBA" id="ARBA00022989"/>
    </source>
</evidence>
<organism evidence="9 10">
    <name type="scientific">Euplotes crassus</name>
    <dbReference type="NCBI Taxonomy" id="5936"/>
    <lineage>
        <taxon>Eukaryota</taxon>
        <taxon>Sar</taxon>
        <taxon>Alveolata</taxon>
        <taxon>Ciliophora</taxon>
        <taxon>Intramacronucleata</taxon>
        <taxon>Spirotrichea</taxon>
        <taxon>Hypotrichia</taxon>
        <taxon>Euplotida</taxon>
        <taxon>Euplotidae</taxon>
        <taxon>Moneuplotes</taxon>
    </lineage>
</organism>
<accession>A0AAD2D0T0</accession>
<reference evidence="9" key="1">
    <citation type="submission" date="2023-07" db="EMBL/GenBank/DDBJ databases">
        <authorList>
            <consortium name="AG Swart"/>
            <person name="Singh M."/>
            <person name="Singh A."/>
            <person name="Seah K."/>
            <person name="Emmerich C."/>
        </authorList>
    </citation>
    <scope>NUCLEOTIDE SEQUENCE</scope>
    <source>
        <strain evidence="9">DP1</strain>
    </source>
</reference>
<feature type="transmembrane region" description="Helical" evidence="8">
    <location>
        <begin position="12"/>
        <end position="38"/>
    </location>
</feature>
<name>A0AAD2D0T0_EUPCR</name>
<dbReference type="GO" id="GO:0016020">
    <property type="term" value="C:membrane"/>
    <property type="evidence" value="ECO:0007669"/>
    <property type="project" value="UniProtKB-SubCell"/>
</dbReference>